<sequence length="78" mass="8557">MTISVWYYENCLDGPYNTVLDIYCANCNAPRNSYCTVQGVPPPRSLFQPPRNAAVTTTSSTTTYSSSSSSSYPRQTSS</sequence>
<evidence type="ECO:0000256" key="1">
    <source>
        <dbReference type="SAM" id="MobiDB-lite"/>
    </source>
</evidence>
<keyword evidence="3" id="KW-1185">Reference proteome</keyword>
<dbReference type="Proteomes" id="UP001326199">
    <property type="component" value="Unassembled WGS sequence"/>
</dbReference>
<name>A0ABR0HZT0_9PEZI</name>
<gene>
    <name evidence="2" type="ORF">QC763_0013860</name>
</gene>
<dbReference type="RefSeq" id="XP_062770744.1">
    <property type="nucleotide sequence ID" value="XM_062905263.1"/>
</dbReference>
<dbReference type="GeneID" id="87925198"/>
<evidence type="ECO:0000313" key="3">
    <source>
        <dbReference type="Proteomes" id="UP001326199"/>
    </source>
</evidence>
<accession>A0ABR0HZT0</accession>
<reference evidence="2 3" key="1">
    <citation type="journal article" date="2023" name="bioRxiv">
        <title>High-quality genome assemblies of four members of thePodospora anserinaspecies complex.</title>
        <authorList>
            <person name="Ament-Velasquez S.L."/>
            <person name="Vogan A.A."/>
            <person name="Wallerman O."/>
            <person name="Hartmann F."/>
            <person name="Gautier V."/>
            <person name="Silar P."/>
            <person name="Giraud T."/>
            <person name="Johannesson H."/>
        </authorList>
    </citation>
    <scope>NUCLEOTIDE SEQUENCE [LARGE SCALE GENOMIC DNA]</scope>
    <source>
        <strain evidence="2 3">CBS 411.78</strain>
    </source>
</reference>
<organism evidence="2 3">
    <name type="scientific">Podospora pseudopauciseta</name>
    <dbReference type="NCBI Taxonomy" id="2093780"/>
    <lineage>
        <taxon>Eukaryota</taxon>
        <taxon>Fungi</taxon>
        <taxon>Dikarya</taxon>
        <taxon>Ascomycota</taxon>
        <taxon>Pezizomycotina</taxon>
        <taxon>Sordariomycetes</taxon>
        <taxon>Sordariomycetidae</taxon>
        <taxon>Sordariales</taxon>
        <taxon>Podosporaceae</taxon>
        <taxon>Podospora</taxon>
    </lineage>
</organism>
<protein>
    <submittedName>
        <fullName evidence="2">Uncharacterized protein</fullName>
    </submittedName>
</protein>
<dbReference type="EMBL" id="JAFFHB010000001">
    <property type="protein sequence ID" value="KAK4673422.1"/>
    <property type="molecule type" value="Genomic_DNA"/>
</dbReference>
<feature type="compositionally biased region" description="Low complexity" evidence="1">
    <location>
        <begin position="56"/>
        <end position="72"/>
    </location>
</feature>
<proteinExistence type="predicted"/>
<comment type="caution">
    <text evidence="2">The sequence shown here is derived from an EMBL/GenBank/DDBJ whole genome shotgun (WGS) entry which is preliminary data.</text>
</comment>
<feature type="region of interest" description="Disordered" evidence="1">
    <location>
        <begin position="46"/>
        <end position="78"/>
    </location>
</feature>
<evidence type="ECO:0000313" key="2">
    <source>
        <dbReference type="EMBL" id="KAK4673422.1"/>
    </source>
</evidence>